<dbReference type="InterPro" id="IPR002259">
    <property type="entry name" value="Eqnu_transpt"/>
</dbReference>
<feature type="transmembrane region" description="Helical" evidence="7">
    <location>
        <begin position="235"/>
        <end position="258"/>
    </location>
</feature>
<evidence type="ECO:0008006" key="10">
    <source>
        <dbReference type="Google" id="ProtNLM"/>
    </source>
</evidence>
<dbReference type="OrthoDB" id="46396at2759"/>
<feature type="transmembrane region" description="Helical" evidence="7">
    <location>
        <begin position="197"/>
        <end position="215"/>
    </location>
</feature>
<evidence type="ECO:0000313" key="8">
    <source>
        <dbReference type="EMBL" id="KNC85063.1"/>
    </source>
</evidence>
<feature type="transmembrane region" description="Helical" evidence="7">
    <location>
        <begin position="74"/>
        <end position="93"/>
    </location>
</feature>
<evidence type="ECO:0000256" key="5">
    <source>
        <dbReference type="ARBA" id="ARBA00022989"/>
    </source>
</evidence>
<keyword evidence="4 7" id="KW-0812">Transmembrane</keyword>
<evidence type="ECO:0000256" key="4">
    <source>
        <dbReference type="ARBA" id="ARBA00022692"/>
    </source>
</evidence>
<keyword evidence="9" id="KW-1185">Reference proteome</keyword>
<evidence type="ECO:0000256" key="6">
    <source>
        <dbReference type="ARBA" id="ARBA00023136"/>
    </source>
</evidence>
<comment type="similarity">
    <text evidence="2">Belongs to the SLC29A/ENT transporter (TC 2.A.57) family.</text>
</comment>
<dbReference type="Proteomes" id="UP000054560">
    <property type="component" value="Unassembled WGS sequence"/>
</dbReference>
<dbReference type="eggNOG" id="KOG1479">
    <property type="taxonomic scope" value="Eukaryota"/>
</dbReference>
<dbReference type="RefSeq" id="XP_014158965.1">
    <property type="nucleotide sequence ID" value="XM_014303490.1"/>
</dbReference>
<accession>A0A0L0GA07</accession>
<evidence type="ECO:0000256" key="7">
    <source>
        <dbReference type="SAM" id="Phobius"/>
    </source>
</evidence>
<dbReference type="EMBL" id="KQ241723">
    <property type="protein sequence ID" value="KNC85063.1"/>
    <property type="molecule type" value="Genomic_DNA"/>
</dbReference>
<evidence type="ECO:0000256" key="3">
    <source>
        <dbReference type="ARBA" id="ARBA00022448"/>
    </source>
</evidence>
<keyword evidence="6 7" id="KW-0472">Membrane</keyword>
<feature type="transmembrane region" description="Helical" evidence="7">
    <location>
        <begin position="264"/>
        <end position="282"/>
    </location>
</feature>
<sequence length="325" mass="35879">MYASICLYFHSHLSWFFSSTTLQASLVKVGHLNADTFMGFLAVSCMFAGAATSALQGGMFGLAGLLPGVYTQSLLLGQALAGLIVAGLNVLFLRGGVDLGFNPAFVYFITSCIVAFFALFAFVWVVRTPVMKYYAQHDTVESSPAKPKEYEIRRTFDAIYDQLLIVGYNFFITLLVFPSLTSKIIDHNQWLVQADGTNLFVPVFTFLLFNLGDVVGRTLSAYGNLFTAYNLRYAVLVRTLFVPAFLLCDVKFSIVSAVLFNSDLWYILFMILFSVSSGYLGAQCMMFGPQCADVRDRECAGTMMAFSLTIGLLIGSWLSFLLIAD</sequence>
<feature type="transmembrane region" description="Helical" evidence="7">
    <location>
        <begin position="105"/>
        <end position="126"/>
    </location>
</feature>
<dbReference type="GO" id="GO:0005886">
    <property type="term" value="C:plasma membrane"/>
    <property type="evidence" value="ECO:0007669"/>
    <property type="project" value="TreeGrafter"/>
</dbReference>
<dbReference type="PANTHER" id="PTHR10332:SF88">
    <property type="entry name" value="EQUILIBRATIVE NUCLEOSIDE TRANSPORTER 1, ISOFORM A"/>
    <property type="match status" value="1"/>
</dbReference>
<protein>
    <recommendedName>
        <fullName evidence="10">Nucleoside transporter</fullName>
    </recommendedName>
</protein>
<feature type="transmembrane region" description="Helical" evidence="7">
    <location>
        <begin position="303"/>
        <end position="324"/>
    </location>
</feature>
<organism evidence="8 9">
    <name type="scientific">Sphaeroforma arctica JP610</name>
    <dbReference type="NCBI Taxonomy" id="667725"/>
    <lineage>
        <taxon>Eukaryota</taxon>
        <taxon>Ichthyosporea</taxon>
        <taxon>Ichthyophonida</taxon>
        <taxon>Sphaeroforma</taxon>
    </lineage>
</organism>
<name>A0A0L0GA07_9EUKA</name>
<dbReference type="PANTHER" id="PTHR10332">
    <property type="entry name" value="EQUILIBRATIVE NUCLEOSIDE TRANSPORTER"/>
    <property type="match status" value="1"/>
</dbReference>
<comment type="subcellular location">
    <subcellularLocation>
        <location evidence="1">Membrane</location>
        <topology evidence="1">Multi-pass membrane protein</topology>
    </subcellularLocation>
</comment>
<dbReference type="Pfam" id="PF01733">
    <property type="entry name" value="Nucleoside_tran"/>
    <property type="match status" value="1"/>
</dbReference>
<evidence type="ECO:0000313" key="9">
    <source>
        <dbReference type="Proteomes" id="UP000054560"/>
    </source>
</evidence>
<dbReference type="GO" id="GO:0005337">
    <property type="term" value="F:nucleoside transmembrane transporter activity"/>
    <property type="evidence" value="ECO:0007669"/>
    <property type="project" value="InterPro"/>
</dbReference>
<keyword evidence="5 7" id="KW-1133">Transmembrane helix</keyword>
<evidence type="ECO:0000256" key="2">
    <source>
        <dbReference type="ARBA" id="ARBA00007965"/>
    </source>
</evidence>
<reference evidence="8 9" key="1">
    <citation type="submission" date="2011-02" db="EMBL/GenBank/DDBJ databases">
        <title>The Genome Sequence of Sphaeroforma arctica JP610.</title>
        <authorList>
            <consortium name="The Broad Institute Genome Sequencing Platform"/>
            <person name="Russ C."/>
            <person name="Cuomo C."/>
            <person name="Young S.K."/>
            <person name="Zeng Q."/>
            <person name="Gargeya S."/>
            <person name="Alvarado L."/>
            <person name="Berlin A."/>
            <person name="Chapman S.B."/>
            <person name="Chen Z."/>
            <person name="Freedman E."/>
            <person name="Gellesch M."/>
            <person name="Goldberg J."/>
            <person name="Griggs A."/>
            <person name="Gujja S."/>
            <person name="Heilman E."/>
            <person name="Heiman D."/>
            <person name="Howarth C."/>
            <person name="Mehta T."/>
            <person name="Neiman D."/>
            <person name="Pearson M."/>
            <person name="Roberts A."/>
            <person name="Saif S."/>
            <person name="Shea T."/>
            <person name="Shenoy N."/>
            <person name="Sisk P."/>
            <person name="Stolte C."/>
            <person name="Sykes S."/>
            <person name="White J."/>
            <person name="Yandava C."/>
            <person name="Burger G."/>
            <person name="Gray M.W."/>
            <person name="Holland P.W.H."/>
            <person name="King N."/>
            <person name="Lang F.B.F."/>
            <person name="Roger A.J."/>
            <person name="Ruiz-Trillo I."/>
            <person name="Haas B."/>
            <person name="Nusbaum C."/>
            <person name="Birren B."/>
        </authorList>
    </citation>
    <scope>NUCLEOTIDE SEQUENCE [LARGE SCALE GENOMIC DNA]</scope>
    <source>
        <strain evidence="8 9">JP610</strain>
    </source>
</reference>
<dbReference type="PRINTS" id="PR01130">
    <property type="entry name" value="DERENTRNSPRT"/>
</dbReference>
<evidence type="ECO:0000256" key="1">
    <source>
        <dbReference type="ARBA" id="ARBA00004141"/>
    </source>
</evidence>
<gene>
    <name evidence="8" type="ORF">SARC_02756</name>
</gene>
<keyword evidence="3" id="KW-0813">Transport</keyword>
<dbReference type="AlphaFoldDB" id="A0A0L0GA07"/>
<feature type="transmembrane region" description="Helical" evidence="7">
    <location>
        <begin position="40"/>
        <end position="62"/>
    </location>
</feature>
<feature type="transmembrane region" description="Helical" evidence="7">
    <location>
        <begin position="158"/>
        <end position="177"/>
    </location>
</feature>
<proteinExistence type="inferred from homology"/>
<dbReference type="GeneID" id="25903260"/>